<dbReference type="Pfam" id="PF03764">
    <property type="entry name" value="EFG_IV"/>
    <property type="match status" value="1"/>
</dbReference>
<dbReference type="FunFam" id="2.40.30.10:FF:000006">
    <property type="entry name" value="Elongation factor G"/>
    <property type="match status" value="1"/>
</dbReference>
<feature type="binding site" evidence="9">
    <location>
        <begin position="140"/>
        <end position="143"/>
    </location>
    <ligand>
        <name>GTP</name>
        <dbReference type="ChEBI" id="CHEBI:37565"/>
    </ligand>
</feature>
<gene>
    <name evidence="9" type="primary">fusA</name>
    <name evidence="11" type="ORF">G293_00975</name>
</gene>
<evidence type="ECO:0000313" key="12">
    <source>
        <dbReference type="Proteomes" id="UP000035503"/>
    </source>
</evidence>
<dbReference type="Pfam" id="PF00009">
    <property type="entry name" value="GTP_EFTU"/>
    <property type="match status" value="1"/>
</dbReference>
<dbReference type="CDD" id="cd01886">
    <property type="entry name" value="EF-G"/>
    <property type="match status" value="1"/>
</dbReference>
<dbReference type="InterPro" id="IPR000640">
    <property type="entry name" value="EFG_V-like"/>
</dbReference>
<dbReference type="InterPro" id="IPR020568">
    <property type="entry name" value="Ribosomal_Su5_D2-typ_SF"/>
</dbReference>
<keyword evidence="3 9" id="KW-0963">Cytoplasm</keyword>
<dbReference type="PROSITE" id="PS51722">
    <property type="entry name" value="G_TR_2"/>
    <property type="match status" value="1"/>
</dbReference>
<evidence type="ECO:0000256" key="5">
    <source>
        <dbReference type="ARBA" id="ARBA00022768"/>
    </source>
</evidence>
<dbReference type="NCBIfam" id="NF009381">
    <property type="entry name" value="PRK12740.1-5"/>
    <property type="match status" value="1"/>
</dbReference>
<dbReference type="InterPro" id="IPR004161">
    <property type="entry name" value="EFTu-like_2"/>
</dbReference>
<dbReference type="SUPFAM" id="SSF54980">
    <property type="entry name" value="EF-G C-terminal domain-like"/>
    <property type="match status" value="2"/>
</dbReference>
<evidence type="ECO:0000256" key="4">
    <source>
        <dbReference type="ARBA" id="ARBA00022741"/>
    </source>
</evidence>
<dbReference type="CDD" id="cd04088">
    <property type="entry name" value="EFG_mtEFG_II"/>
    <property type="match status" value="1"/>
</dbReference>
<organism evidence="11 12">
    <name type="scientific">Candidatus Liberibacter africanus PTSAPSY</name>
    <dbReference type="NCBI Taxonomy" id="1277257"/>
    <lineage>
        <taxon>Bacteria</taxon>
        <taxon>Pseudomonadati</taxon>
        <taxon>Pseudomonadota</taxon>
        <taxon>Alphaproteobacteria</taxon>
        <taxon>Hyphomicrobiales</taxon>
        <taxon>Rhizobiaceae</taxon>
        <taxon>Liberibacter</taxon>
    </lineage>
</organism>
<dbReference type="Pfam" id="PF14492">
    <property type="entry name" value="EFG_III"/>
    <property type="match status" value="1"/>
</dbReference>
<dbReference type="GO" id="GO:0032790">
    <property type="term" value="P:ribosome disassembly"/>
    <property type="evidence" value="ECO:0007669"/>
    <property type="project" value="TreeGrafter"/>
</dbReference>
<dbReference type="Pfam" id="PF00679">
    <property type="entry name" value="EFG_C"/>
    <property type="match status" value="1"/>
</dbReference>
<dbReference type="HAMAP" id="MF_00054_B">
    <property type="entry name" value="EF_G_EF_2_B"/>
    <property type="match status" value="1"/>
</dbReference>
<dbReference type="InterPro" id="IPR035649">
    <property type="entry name" value="EFG_V"/>
</dbReference>
<dbReference type="PANTHER" id="PTHR43261">
    <property type="entry name" value="TRANSLATION ELONGATION FACTOR G-RELATED"/>
    <property type="match status" value="1"/>
</dbReference>
<dbReference type="InterPro" id="IPR009022">
    <property type="entry name" value="EFG_III"/>
</dbReference>
<dbReference type="Gene3D" id="3.40.50.300">
    <property type="entry name" value="P-loop containing nucleotide triphosphate hydrolases"/>
    <property type="match status" value="1"/>
</dbReference>
<dbReference type="InterPro" id="IPR035647">
    <property type="entry name" value="EFG_III/V"/>
</dbReference>
<evidence type="ECO:0000256" key="7">
    <source>
        <dbReference type="ARBA" id="ARBA00023134"/>
    </source>
</evidence>
<proteinExistence type="inferred from homology"/>
<keyword evidence="4 9" id="KW-0547">Nucleotide-binding</keyword>
<dbReference type="InterPro" id="IPR031157">
    <property type="entry name" value="G_TR_CS"/>
</dbReference>
<keyword evidence="5 9" id="KW-0251">Elongation factor</keyword>
<dbReference type="NCBIfam" id="TIGR00484">
    <property type="entry name" value="EF-G"/>
    <property type="match status" value="1"/>
</dbReference>
<dbReference type="GO" id="GO:0003924">
    <property type="term" value="F:GTPase activity"/>
    <property type="evidence" value="ECO:0007669"/>
    <property type="project" value="InterPro"/>
</dbReference>
<accession>A0A0G3I5T9</accession>
<keyword evidence="7 9" id="KW-0342">GTP-binding</keyword>
<dbReference type="SUPFAM" id="SSF52540">
    <property type="entry name" value="P-loop containing nucleoside triphosphate hydrolases"/>
    <property type="match status" value="1"/>
</dbReference>
<keyword evidence="6 9" id="KW-0648">Protein biosynthesis</keyword>
<dbReference type="Gene3D" id="3.30.70.240">
    <property type="match status" value="1"/>
</dbReference>
<dbReference type="FunFam" id="3.30.230.10:FF:000003">
    <property type="entry name" value="Elongation factor G"/>
    <property type="match status" value="1"/>
</dbReference>
<dbReference type="InterPro" id="IPR027417">
    <property type="entry name" value="P-loop_NTPase"/>
</dbReference>
<dbReference type="InterPro" id="IPR005517">
    <property type="entry name" value="Transl_elong_EFG/EF2_IV"/>
</dbReference>
<evidence type="ECO:0000256" key="8">
    <source>
        <dbReference type="ARBA" id="ARBA00024731"/>
    </source>
</evidence>
<evidence type="ECO:0000256" key="6">
    <source>
        <dbReference type="ARBA" id="ARBA00022917"/>
    </source>
</evidence>
<dbReference type="CDD" id="cd03713">
    <property type="entry name" value="EFG_mtEFG_C"/>
    <property type="match status" value="1"/>
</dbReference>
<dbReference type="GO" id="GO:0003746">
    <property type="term" value="F:translation elongation factor activity"/>
    <property type="evidence" value="ECO:0007669"/>
    <property type="project" value="UniProtKB-UniRule"/>
</dbReference>
<evidence type="ECO:0000259" key="10">
    <source>
        <dbReference type="PROSITE" id="PS51722"/>
    </source>
</evidence>
<evidence type="ECO:0000313" key="11">
    <source>
        <dbReference type="EMBL" id="AKK19833.1"/>
    </source>
</evidence>
<comment type="function">
    <text evidence="8 9">Catalyzes the GTP-dependent ribosomal translocation step during translation elongation. During this step, the ribosome changes from the pre-translocational (PRE) to the post-translocational (POST) state as the newly formed A-site-bound peptidyl-tRNA and P-site-bound deacylated tRNA move to the P and E sites, respectively. Catalyzes the coordinated movement of the two tRNA molecules, the mRNA and conformational changes in the ribosome.</text>
</comment>
<protein>
    <recommendedName>
        <fullName evidence="2 9">Elongation factor G</fullName>
        <shortName evidence="9">EF-G</shortName>
    </recommendedName>
</protein>
<dbReference type="AlphaFoldDB" id="A0A0G3I5T9"/>
<evidence type="ECO:0000256" key="2">
    <source>
        <dbReference type="ARBA" id="ARBA00017872"/>
    </source>
</evidence>
<dbReference type="InterPro" id="IPR005225">
    <property type="entry name" value="Small_GTP-bd"/>
</dbReference>
<dbReference type="PATRIC" id="fig|1277257.4.peg.215"/>
<dbReference type="KEGG" id="lau:G293_00975"/>
<dbReference type="OrthoDB" id="9802948at2"/>
<dbReference type="NCBIfam" id="TIGR00231">
    <property type="entry name" value="small_GTP"/>
    <property type="match status" value="1"/>
</dbReference>
<dbReference type="FunFam" id="3.30.70.240:FF:000001">
    <property type="entry name" value="Elongation factor G"/>
    <property type="match status" value="1"/>
</dbReference>
<reference evidence="11 12" key="1">
    <citation type="journal article" date="2015" name="Genome Announc.">
        <title>Complete Genome Sequence of 'Candidatus Liberibacter africanus,' a Bacterium Associated with Citrus Huanglongbing.</title>
        <authorList>
            <person name="Lin H."/>
            <person name="Pietersen G."/>
            <person name="Han C."/>
            <person name="Read D.A."/>
            <person name="Lou B."/>
            <person name="Gupta G."/>
            <person name="Civerolo E.L."/>
        </authorList>
    </citation>
    <scope>NUCLEOTIDE SEQUENCE [LARGE SCALE GENOMIC DNA]</scope>
    <source>
        <strain evidence="11 12">PTSAPSY</strain>
    </source>
</reference>
<dbReference type="EMBL" id="CP004021">
    <property type="protein sequence ID" value="AKK19833.1"/>
    <property type="molecule type" value="Genomic_DNA"/>
</dbReference>
<dbReference type="InterPro" id="IPR004540">
    <property type="entry name" value="Transl_elong_EFG/EF2"/>
</dbReference>
<evidence type="ECO:0000256" key="3">
    <source>
        <dbReference type="ARBA" id="ARBA00022490"/>
    </source>
</evidence>
<feature type="domain" description="Tr-type G" evidence="10">
    <location>
        <begin position="8"/>
        <end position="288"/>
    </location>
</feature>
<dbReference type="PROSITE" id="PS00301">
    <property type="entry name" value="G_TR_1"/>
    <property type="match status" value="1"/>
</dbReference>
<dbReference type="InterPro" id="IPR000795">
    <property type="entry name" value="T_Tr_GTP-bd_dom"/>
</dbReference>
<dbReference type="InterPro" id="IPR014721">
    <property type="entry name" value="Ribsml_uS5_D2-typ_fold_subgr"/>
</dbReference>
<dbReference type="InterPro" id="IPR009000">
    <property type="entry name" value="Transl_B-barrel_sf"/>
</dbReference>
<evidence type="ECO:0000256" key="1">
    <source>
        <dbReference type="ARBA" id="ARBA00005870"/>
    </source>
</evidence>
<feature type="binding site" evidence="9">
    <location>
        <begin position="17"/>
        <end position="24"/>
    </location>
    <ligand>
        <name>GTP</name>
        <dbReference type="ChEBI" id="CHEBI:37565"/>
    </ligand>
</feature>
<comment type="subcellular location">
    <subcellularLocation>
        <location evidence="9">Cytoplasm</location>
    </subcellularLocation>
</comment>
<dbReference type="SMART" id="SM00838">
    <property type="entry name" value="EFG_C"/>
    <property type="match status" value="1"/>
</dbReference>
<dbReference type="InterPro" id="IPR047872">
    <property type="entry name" value="EFG_IV"/>
</dbReference>
<dbReference type="SMART" id="SM00889">
    <property type="entry name" value="EFG_IV"/>
    <property type="match status" value="1"/>
</dbReference>
<evidence type="ECO:0000256" key="9">
    <source>
        <dbReference type="HAMAP-Rule" id="MF_00054"/>
    </source>
</evidence>
<dbReference type="Gene3D" id="2.40.30.10">
    <property type="entry name" value="Translation factors"/>
    <property type="match status" value="1"/>
</dbReference>
<dbReference type="InterPro" id="IPR041095">
    <property type="entry name" value="EFG_II"/>
</dbReference>
<sequence>MSRKCKIEDSRNFGIMAHIDAGKTTTTERILYYAGKSHKIGEVHDGSATMDWMEQEQERGITITSASTTVFWQGRDGVQKKLTIIDTPGHVDFTMEVERSIRVSDGAITLLDANAGVEPQTETVWRQANKYSTPRVIFCNKMDKMGADFYRSVEMISSRLGANPLVVQLPVGSESDFQGVIDLIEMKALLWKNEDLGASWDVVEIPEDMKDLADTYREKMIEAIVELDDSAMDSYLKGECFTPDRIRSLVRLGTISVKFFPVLCGSSFKNKGVQPLLDAVVDYLPSPLDVRAIKGIDVKSESEVDVPALDSAPLSMLAFKVMADSFVGSLTFCRIYSGKVSKGDSLLNTIKGKKERVGRMMQMHSNTREDIDEAYCGDIIALAGLKDTVTGETLCDPSKPIILERMDFPDPVIQVAVEPKSKGDQERMSLALSRLAAEDPSLQVRSDPDSGQTIIAGMGELHLDIIVDRMSREFRVDANVGAPYVSYRESVTKVCVHDYIHKKQSGGAGQFSRVKIEFEPNPDGDDFIFVSKIVGGAIPKEYIPGVRKGVESMLSSGPMAGFPMLGMKVTLLDGSYHDVDSSVLAFEIAARACFREAASKMGVQLLEPIMKVEVVIPGEYVGDVIGDLSSRRGQIQGQENRSVYVVIDAHVPLACMFKYVDSLRSMSQGRGQYTMVFDHYAPVPAHVSKEIQEKYSVAKSI</sequence>
<feature type="binding site" evidence="9">
    <location>
        <begin position="86"/>
        <end position="90"/>
    </location>
    <ligand>
        <name>GTP</name>
        <dbReference type="ChEBI" id="CHEBI:37565"/>
    </ligand>
</feature>
<keyword evidence="12" id="KW-1185">Reference proteome</keyword>
<comment type="similarity">
    <text evidence="1 9">Belongs to the TRAFAC class translation factor GTPase superfamily. Classic translation factor GTPase family. EF-G/EF-2 subfamily.</text>
</comment>
<dbReference type="CDD" id="cd01434">
    <property type="entry name" value="EFG_mtEFG1_IV"/>
    <property type="match status" value="1"/>
</dbReference>
<dbReference type="Pfam" id="PF03144">
    <property type="entry name" value="GTP_EFTU_D2"/>
    <property type="match status" value="1"/>
</dbReference>
<dbReference type="PANTHER" id="PTHR43261:SF1">
    <property type="entry name" value="RIBOSOME-RELEASING FACTOR 2, MITOCHONDRIAL"/>
    <property type="match status" value="1"/>
</dbReference>
<dbReference type="SUPFAM" id="SSF50447">
    <property type="entry name" value="Translation proteins"/>
    <property type="match status" value="1"/>
</dbReference>
<dbReference type="STRING" id="1277257.G293_00975"/>
<dbReference type="FunFam" id="3.30.70.870:FF:000001">
    <property type="entry name" value="Elongation factor G"/>
    <property type="match status" value="1"/>
</dbReference>
<dbReference type="GO" id="GO:0005525">
    <property type="term" value="F:GTP binding"/>
    <property type="evidence" value="ECO:0007669"/>
    <property type="project" value="UniProtKB-UniRule"/>
</dbReference>
<dbReference type="Gene3D" id="3.30.230.10">
    <property type="match status" value="1"/>
</dbReference>
<dbReference type="PRINTS" id="PR00315">
    <property type="entry name" value="ELONGATNFCT"/>
</dbReference>
<dbReference type="SUPFAM" id="SSF54211">
    <property type="entry name" value="Ribosomal protein S5 domain 2-like"/>
    <property type="match status" value="1"/>
</dbReference>
<dbReference type="RefSeq" id="WP_047263909.1">
    <property type="nucleotide sequence ID" value="NZ_CP004021.1"/>
</dbReference>
<dbReference type="Proteomes" id="UP000035503">
    <property type="component" value="Chromosome"/>
</dbReference>
<dbReference type="GO" id="GO:0097216">
    <property type="term" value="F:guanosine tetraphosphate binding"/>
    <property type="evidence" value="ECO:0007669"/>
    <property type="project" value="UniProtKB-ARBA"/>
</dbReference>
<dbReference type="GO" id="GO:0005737">
    <property type="term" value="C:cytoplasm"/>
    <property type="evidence" value="ECO:0007669"/>
    <property type="project" value="UniProtKB-SubCell"/>
</dbReference>
<dbReference type="FunFam" id="3.40.50.300:FF:000029">
    <property type="entry name" value="Elongation factor G"/>
    <property type="match status" value="1"/>
</dbReference>
<name>A0A0G3I5T9_LIBAF</name>
<dbReference type="Gene3D" id="3.30.70.870">
    <property type="entry name" value="Elongation Factor G (Translational Gtpase), domain 3"/>
    <property type="match status" value="1"/>
</dbReference>
<dbReference type="CDD" id="cd16262">
    <property type="entry name" value="EFG_III"/>
    <property type="match status" value="1"/>
</dbReference>